<keyword evidence="1" id="KW-0732">Signal</keyword>
<comment type="caution">
    <text evidence="3">The sequence shown here is derived from an EMBL/GenBank/DDBJ whole genome shotgun (WGS) entry which is preliminary data.</text>
</comment>
<accession>A0A2N5PGU5</accession>
<protein>
    <recommendedName>
        <fullName evidence="2">Bacterial Ig-like domain-containing protein</fullName>
    </recommendedName>
</protein>
<dbReference type="InterPro" id="IPR046878">
    <property type="entry name" value="Big_14"/>
</dbReference>
<evidence type="ECO:0000313" key="3">
    <source>
        <dbReference type="EMBL" id="PLT74345.1"/>
    </source>
</evidence>
<feature type="chain" id="PRO_5038797220" description="Bacterial Ig-like domain-containing protein" evidence="1">
    <location>
        <begin position="23"/>
        <end position="170"/>
    </location>
</feature>
<evidence type="ECO:0000256" key="1">
    <source>
        <dbReference type="SAM" id="SignalP"/>
    </source>
</evidence>
<organism evidence="3 4">
    <name type="scientific">Mediterraneibacter gnavus</name>
    <name type="common">Ruminococcus gnavus</name>
    <dbReference type="NCBI Taxonomy" id="33038"/>
    <lineage>
        <taxon>Bacteria</taxon>
        <taxon>Bacillati</taxon>
        <taxon>Bacillota</taxon>
        <taxon>Clostridia</taxon>
        <taxon>Lachnospirales</taxon>
        <taxon>Lachnospiraceae</taxon>
        <taxon>Mediterraneibacter</taxon>
    </lineage>
</organism>
<sequence length="170" mass="19928">MKKCICIILVIAVSILSGCNSSQNEENVFPQNFKEYYEVSPYGNEEEINSLSDVEITLDKKWDFNLENATFFIENNSDKEYHCSKSYFEIEAEQSDVWYQLTQLSDPSKNNEDDVIIKPSERLRLAYDISSFYGELPSGHYRIIISVSYFESPKDWDYDTYYLACEFTIK</sequence>
<feature type="signal peptide" evidence="1">
    <location>
        <begin position="1"/>
        <end position="22"/>
    </location>
</feature>
<evidence type="ECO:0000259" key="2">
    <source>
        <dbReference type="Pfam" id="PF20251"/>
    </source>
</evidence>
<evidence type="ECO:0000313" key="4">
    <source>
        <dbReference type="Proteomes" id="UP000235093"/>
    </source>
</evidence>
<name>A0A2N5PGU5_MEDGN</name>
<dbReference type="Proteomes" id="UP000235093">
    <property type="component" value="Unassembled WGS sequence"/>
</dbReference>
<dbReference type="PROSITE" id="PS51257">
    <property type="entry name" value="PROKAR_LIPOPROTEIN"/>
    <property type="match status" value="1"/>
</dbReference>
<reference evidence="3 4" key="1">
    <citation type="journal article" date="2017" name="Genome Med.">
        <title>A novel Ruminococcus gnavus clade enriched in inflammatory bowel disease patients.</title>
        <authorList>
            <person name="Hall A.B."/>
            <person name="Yassour M."/>
            <person name="Sauk J."/>
            <person name="Garner A."/>
            <person name="Jiang X."/>
            <person name="Arthur T."/>
            <person name="Lagoudas G.K."/>
            <person name="Vatanen T."/>
            <person name="Fornelos N."/>
            <person name="Wilson R."/>
            <person name="Bertha M."/>
            <person name="Cohen M."/>
            <person name="Garber J."/>
            <person name="Khalili H."/>
            <person name="Gevers D."/>
            <person name="Ananthakrishnan A.N."/>
            <person name="Kugathasan S."/>
            <person name="Lander E.S."/>
            <person name="Blainey P."/>
            <person name="Vlamakis H."/>
            <person name="Xavier R.J."/>
            <person name="Huttenhower C."/>
        </authorList>
    </citation>
    <scope>NUCLEOTIDE SEQUENCE [LARGE SCALE GENOMIC DNA]</scope>
    <source>
        <strain evidence="3 4">RJX1125</strain>
    </source>
</reference>
<gene>
    <name evidence="3" type="ORF">CDL23_10145</name>
</gene>
<dbReference type="Pfam" id="PF20251">
    <property type="entry name" value="Big_14"/>
    <property type="match status" value="1"/>
</dbReference>
<dbReference type="RefSeq" id="WP_015541094.1">
    <property type="nucleotide sequence ID" value="NZ_JAPRAW010000007.1"/>
</dbReference>
<feature type="domain" description="Bacterial Ig-like" evidence="2">
    <location>
        <begin position="53"/>
        <end position="151"/>
    </location>
</feature>
<dbReference type="EMBL" id="NIHT01000014">
    <property type="protein sequence ID" value="PLT74345.1"/>
    <property type="molecule type" value="Genomic_DNA"/>
</dbReference>
<dbReference type="AlphaFoldDB" id="A0A2N5PGU5"/>
<proteinExistence type="predicted"/>